<protein>
    <submittedName>
        <fullName evidence="2">Uncharacterized protein</fullName>
    </submittedName>
</protein>
<dbReference type="AlphaFoldDB" id="A0A0E9RJB3"/>
<sequence length="22" mass="2754">METQMHHESPLRTERNVCHRMM</sequence>
<feature type="region of interest" description="Disordered" evidence="1">
    <location>
        <begin position="1"/>
        <end position="22"/>
    </location>
</feature>
<name>A0A0E9RJB3_ANGAN</name>
<reference evidence="2" key="1">
    <citation type="submission" date="2014-11" db="EMBL/GenBank/DDBJ databases">
        <authorList>
            <person name="Amaro Gonzalez C."/>
        </authorList>
    </citation>
    <scope>NUCLEOTIDE SEQUENCE</scope>
</reference>
<evidence type="ECO:0000313" key="2">
    <source>
        <dbReference type="EMBL" id="JAH28418.1"/>
    </source>
</evidence>
<proteinExistence type="predicted"/>
<evidence type="ECO:0000256" key="1">
    <source>
        <dbReference type="SAM" id="MobiDB-lite"/>
    </source>
</evidence>
<accession>A0A0E9RJB3</accession>
<reference evidence="2" key="2">
    <citation type="journal article" date="2015" name="Fish Shellfish Immunol.">
        <title>Early steps in the European eel (Anguilla anguilla)-Vibrio vulnificus interaction in the gills: Role of the RtxA13 toxin.</title>
        <authorList>
            <person name="Callol A."/>
            <person name="Pajuelo D."/>
            <person name="Ebbesson L."/>
            <person name="Teles M."/>
            <person name="MacKenzie S."/>
            <person name="Amaro C."/>
        </authorList>
    </citation>
    <scope>NUCLEOTIDE SEQUENCE</scope>
</reference>
<organism evidence="2">
    <name type="scientific">Anguilla anguilla</name>
    <name type="common">European freshwater eel</name>
    <name type="synonym">Muraena anguilla</name>
    <dbReference type="NCBI Taxonomy" id="7936"/>
    <lineage>
        <taxon>Eukaryota</taxon>
        <taxon>Metazoa</taxon>
        <taxon>Chordata</taxon>
        <taxon>Craniata</taxon>
        <taxon>Vertebrata</taxon>
        <taxon>Euteleostomi</taxon>
        <taxon>Actinopterygii</taxon>
        <taxon>Neopterygii</taxon>
        <taxon>Teleostei</taxon>
        <taxon>Anguilliformes</taxon>
        <taxon>Anguillidae</taxon>
        <taxon>Anguilla</taxon>
    </lineage>
</organism>
<dbReference type="EMBL" id="GBXM01080159">
    <property type="protein sequence ID" value="JAH28418.1"/>
    <property type="molecule type" value="Transcribed_RNA"/>
</dbReference>